<comment type="caution">
    <text evidence="2">The sequence shown here is derived from an EMBL/GenBank/DDBJ whole genome shotgun (WGS) entry which is preliminary data.</text>
</comment>
<keyword evidence="1" id="KW-0812">Transmembrane</keyword>
<feature type="transmembrane region" description="Helical" evidence="1">
    <location>
        <begin position="29"/>
        <end position="45"/>
    </location>
</feature>
<dbReference type="Proteomes" id="UP000590412">
    <property type="component" value="Unassembled WGS sequence"/>
</dbReference>
<keyword evidence="1" id="KW-0472">Membrane</keyword>
<evidence type="ECO:0000313" key="2">
    <source>
        <dbReference type="EMBL" id="KAF6047285.1"/>
    </source>
</evidence>
<proteinExistence type="predicted"/>
<evidence type="ECO:0008006" key="4">
    <source>
        <dbReference type="Google" id="ProtNLM"/>
    </source>
</evidence>
<reference evidence="2" key="1">
    <citation type="submission" date="2020-03" db="EMBL/GenBank/DDBJ databases">
        <title>FDA dAtabase for Regulatory Grade micrObial Sequences (FDA-ARGOS): Supporting development and validation of Infectious Disease Dx tests.</title>
        <authorList>
            <person name="Campos J."/>
            <person name="Goldberg B."/>
            <person name="Tallon L."/>
            <person name="Sadzewicz L."/>
            <person name="Vavikolanu K."/>
            <person name="Mehta A."/>
            <person name="Aluvathingal J."/>
            <person name="Nadendla S."/>
            <person name="Nandy P."/>
            <person name="Geyer C."/>
            <person name="Yan Y."/>
            <person name="Sichtig H."/>
        </authorList>
    </citation>
    <scope>NUCLEOTIDE SEQUENCE [LARGE SCALE GENOMIC DNA]</scope>
    <source>
        <strain evidence="2">FDAARGOS_652</strain>
    </source>
</reference>
<dbReference type="InterPro" id="IPR021848">
    <property type="entry name" value="HODM_asu-like"/>
</dbReference>
<dbReference type="Pfam" id="PF11927">
    <property type="entry name" value="HODM_asu-like"/>
    <property type="match status" value="1"/>
</dbReference>
<keyword evidence="1" id="KW-1133">Transmembrane helix</keyword>
<dbReference type="AlphaFoldDB" id="A0A8X7NH57"/>
<name>A0A8X7NH57_CANPA</name>
<evidence type="ECO:0000256" key="1">
    <source>
        <dbReference type="SAM" id="Phobius"/>
    </source>
</evidence>
<protein>
    <recommendedName>
        <fullName evidence="4">HRQ family protein 1</fullName>
    </recommendedName>
</protein>
<accession>A0A8X7NH57</accession>
<gene>
    <name evidence="2" type="ORF">FOB60_004821</name>
</gene>
<evidence type="ECO:0000313" key="3">
    <source>
        <dbReference type="Proteomes" id="UP000590412"/>
    </source>
</evidence>
<organism evidence="2 3">
    <name type="scientific">Candida parapsilosis</name>
    <name type="common">Yeast</name>
    <dbReference type="NCBI Taxonomy" id="5480"/>
    <lineage>
        <taxon>Eukaryota</taxon>
        <taxon>Fungi</taxon>
        <taxon>Dikarya</taxon>
        <taxon>Ascomycota</taxon>
        <taxon>Saccharomycotina</taxon>
        <taxon>Pichiomycetes</taxon>
        <taxon>Debaryomycetaceae</taxon>
        <taxon>Candida/Lodderomyces clade</taxon>
        <taxon>Candida</taxon>
    </lineage>
</organism>
<sequence length="429" mass="49798">MDASPIDELSSNKFSIPILDCDVALDSPSFWLPVVTIITVLYILITKKFSTKSKFQNNDDNIITTTSGSSISRGKSKFYDSFDPNYKIHPVEPTFKWDSVDALKSYPFKNAAYKLTMSIASLQPQDWLLIEPTYLNRLENKWKILNNCHPDYPKDKDTRKSTLFMTDKAYDAVVEFYEMVVNYMCNKYPMYFQRDEPSGNFNNLITNRSYPLKGSGISGIQLQEYLAENIEEDFIILQLDPKQAQLNPEDPTSNEYFFKAGIFAFAAGFNPLDRFNKPLTFIHERIPGYTTKLRPSMNKFFNRIQPHQFVTRSNWSLQTHHRFYVDDSNKGHNLPADYIQQPLAFEELDFENQVHYRSERQVLTKLPQSKAIVFTIRTYLLPLAKVKSDGVEVRERLIGAIKGLPEDISRYKRAEEWGPPIIKYLEAKD</sequence>
<dbReference type="EMBL" id="JABWAB010000007">
    <property type="protein sequence ID" value="KAF6047285.1"/>
    <property type="molecule type" value="Genomic_DNA"/>
</dbReference>